<proteinExistence type="predicted"/>
<feature type="chain" id="PRO_5041394357" description="SsuA/THI5-like domain-containing protein" evidence="1">
    <location>
        <begin position="20"/>
        <end position="317"/>
    </location>
</feature>
<evidence type="ECO:0000313" key="4">
    <source>
        <dbReference type="Proteomes" id="UP001172102"/>
    </source>
</evidence>
<protein>
    <recommendedName>
        <fullName evidence="2">SsuA/THI5-like domain-containing protein</fullName>
    </recommendedName>
</protein>
<keyword evidence="4" id="KW-1185">Reference proteome</keyword>
<gene>
    <name evidence="3" type="ORF">B0H67DRAFT_644262</name>
</gene>
<dbReference type="PANTHER" id="PTHR30024:SF42">
    <property type="entry name" value="ALIPHATIC SULFONATES-BINDING PROTEIN-RELATED"/>
    <property type="match status" value="1"/>
</dbReference>
<dbReference type="EMBL" id="JAUKUA010000003">
    <property type="protein sequence ID" value="KAK0721099.1"/>
    <property type="molecule type" value="Genomic_DNA"/>
</dbReference>
<evidence type="ECO:0000313" key="3">
    <source>
        <dbReference type="EMBL" id="KAK0721099.1"/>
    </source>
</evidence>
<organism evidence="3 4">
    <name type="scientific">Lasiosphaeris hirsuta</name>
    <dbReference type="NCBI Taxonomy" id="260670"/>
    <lineage>
        <taxon>Eukaryota</taxon>
        <taxon>Fungi</taxon>
        <taxon>Dikarya</taxon>
        <taxon>Ascomycota</taxon>
        <taxon>Pezizomycotina</taxon>
        <taxon>Sordariomycetes</taxon>
        <taxon>Sordariomycetidae</taxon>
        <taxon>Sordariales</taxon>
        <taxon>Lasiosphaeriaceae</taxon>
        <taxon>Lasiosphaeris</taxon>
    </lineage>
</organism>
<dbReference type="SUPFAM" id="SSF53850">
    <property type="entry name" value="Periplasmic binding protein-like II"/>
    <property type="match status" value="1"/>
</dbReference>
<feature type="signal peptide" evidence="1">
    <location>
        <begin position="1"/>
        <end position="19"/>
    </location>
</feature>
<name>A0AA40DYG0_9PEZI</name>
<dbReference type="AlphaFoldDB" id="A0AA40DYG0"/>
<dbReference type="Proteomes" id="UP001172102">
    <property type="component" value="Unassembled WGS sequence"/>
</dbReference>
<keyword evidence="1" id="KW-0732">Signal</keyword>
<evidence type="ECO:0000259" key="2">
    <source>
        <dbReference type="Pfam" id="PF09084"/>
    </source>
</evidence>
<accession>A0AA40DYG0</accession>
<sequence>MHARRFLRLLAAPLWAASALRLACNTAWIEHTPQAYTFKNTYKGDTPGVLVSGGAASLSDASIDLAANAETQGLKQYATHRNYRLIYVIVEVSYRLVARRDAGVARLADLRGKRIGTASGSSAEVFVRQLLSTAGLAHADYTLVSGGVCMRAPCAAGSFPAMLRDRKIDAFGIWEPAVELGVQAVGEAEAVLFQNASVYREIYSLYSTVEKLRDPPTRKKIVEFVRALNQTLDLFRNEPDKVYAAVGQTVGVDVPVLKDVWADHKWGPGSLGPDLLDYLVVEDEYLAKTDKRAGISRADLAKFIDTSVYDEALALKG</sequence>
<comment type="caution">
    <text evidence="3">The sequence shown here is derived from an EMBL/GenBank/DDBJ whole genome shotgun (WGS) entry which is preliminary data.</text>
</comment>
<dbReference type="InterPro" id="IPR015168">
    <property type="entry name" value="SsuA/THI5"/>
</dbReference>
<evidence type="ECO:0000256" key="1">
    <source>
        <dbReference type="SAM" id="SignalP"/>
    </source>
</evidence>
<dbReference type="Gene3D" id="3.40.190.10">
    <property type="entry name" value="Periplasmic binding protein-like II"/>
    <property type="match status" value="2"/>
</dbReference>
<dbReference type="PANTHER" id="PTHR30024">
    <property type="entry name" value="ALIPHATIC SULFONATES-BINDING PROTEIN-RELATED"/>
    <property type="match status" value="1"/>
</dbReference>
<reference evidence="3" key="1">
    <citation type="submission" date="2023-06" db="EMBL/GenBank/DDBJ databases">
        <title>Genome-scale phylogeny and comparative genomics of the fungal order Sordariales.</title>
        <authorList>
            <consortium name="Lawrence Berkeley National Laboratory"/>
            <person name="Hensen N."/>
            <person name="Bonometti L."/>
            <person name="Westerberg I."/>
            <person name="Brannstrom I.O."/>
            <person name="Guillou S."/>
            <person name="Cros-Aarteil S."/>
            <person name="Calhoun S."/>
            <person name="Haridas S."/>
            <person name="Kuo A."/>
            <person name="Mondo S."/>
            <person name="Pangilinan J."/>
            <person name="Riley R."/>
            <person name="Labutti K."/>
            <person name="Andreopoulos B."/>
            <person name="Lipzen A."/>
            <person name="Chen C."/>
            <person name="Yanf M."/>
            <person name="Daum C."/>
            <person name="Ng V."/>
            <person name="Clum A."/>
            <person name="Steindorff A."/>
            <person name="Ohm R."/>
            <person name="Martin F."/>
            <person name="Silar P."/>
            <person name="Natvig D."/>
            <person name="Lalanne C."/>
            <person name="Gautier V."/>
            <person name="Ament-Velasquez S.L."/>
            <person name="Kruys A."/>
            <person name="Hutchinson M.I."/>
            <person name="Powell A.J."/>
            <person name="Barry K."/>
            <person name="Miller A.N."/>
            <person name="Grigoriev I.V."/>
            <person name="Debuchy R."/>
            <person name="Gladieux P."/>
            <person name="Thoren M.H."/>
            <person name="Johannesson H."/>
        </authorList>
    </citation>
    <scope>NUCLEOTIDE SEQUENCE</scope>
    <source>
        <strain evidence="3">SMH4607-1</strain>
    </source>
</reference>
<feature type="domain" description="SsuA/THI5-like" evidence="2">
    <location>
        <begin position="84"/>
        <end position="241"/>
    </location>
</feature>
<dbReference type="Pfam" id="PF09084">
    <property type="entry name" value="NMT1"/>
    <property type="match status" value="1"/>
</dbReference>